<dbReference type="FunFam" id="1.20.1250.20:FF:000003">
    <property type="entry name" value="Solute carrier family 17 member 3"/>
    <property type="match status" value="1"/>
</dbReference>
<dbReference type="SUPFAM" id="SSF103473">
    <property type="entry name" value="MFS general substrate transporter"/>
    <property type="match status" value="1"/>
</dbReference>
<dbReference type="Proteomes" id="UP000719412">
    <property type="component" value="Unassembled WGS sequence"/>
</dbReference>
<evidence type="ECO:0000256" key="3">
    <source>
        <dbReference type="ARBA" id="ARBA00022448"/>
    </source>
</evidence>
<dbReference type="GO" id="GO:0016020">
    <property type="term" value="C:membrane"/>
    <property type="evidence" value="ECO:0007669"/>
    <property type="project" value="UniProtKB-SubCell"/>
</dbReference>
<keyword evidence="7" id="KW-0915">Sodium</keyword>
<evidence type="ECO:0000256" key="10">
    <source>
        <dbReference type="ARBA" id="ARBA00054632"/>
    </source>
</evidence>
<dbReference type="InterPro" id="IPR011701">
    <property type="entry name" value="MFS"/>
</dbReference>
<evidence type="ECO:0000313" key="15">
    <source>
        <dbReference type="Proteomes" id="UP000719412"/>
    </source>
</evidence>
<feature type="transmembrane region" description="Helical" evidence="12">
    <location>
        <begin position="294"/>
        <end position="319"/>
    </location>
</feature>
<evidence type="ECO:0000256" key="6">
    <source>
        <dbReference type="ARBA" id="ARBA00022989"/>
    </source>
</evidence>
<dbReference type="Pfam" id="PF07690">
    <property type="entry name" value="MFS_1"/>
    <property type="match status" value="1"/>
</dbReference>
<evidence type="ECO:0000256" key="5">
    <source>
        <dbReference type="ARBA" id="ARBA00022847"/>
    </source>
</evidence>
<reference evidence="14" key="1">
    <citation type="journal article" date="2020" name="J Insects Food Feed">
        <title>The yellow mealworm (Tenebrio molitor) genome: a resource for the emerging insects as food and feed industry.</title>
        <authorList>
            <person name="Eriksson T."/>
            <person name="Andere A."/>
            <person name="Kelstrup H."/>
            <person name="Emery V."/>
            <person name="Picard C."/>
        </authorList>
    </citation>
    <scope>NUCLEOTIDE SEQUENCE</scope>
    <source>
        <strain evidence="14">Stoneville</strain>
        <tissue evidence="14">Whole head</tissue>
    </source>
</reference>
<dbReference type="FunFam" id="1.20.1250.20:FF:000144">
    <property type="entry name" value="Picot, isoform B"/>
    <property type="match status" value="1"/>
</dbReference>
<feature type="transmembrane region" description="Helical" evidence="12">
    <location>
        <begin position="194"/>
        <end position="212"/>
    </location>
</feature>
<feature type="transmembrane region" description="Helical" evidence="12">
    <location>
        <begin position="99"/>
        <end position="119"/>
    </location>
</feature>
<comment type="subcellular location">
    <subcellularLocation>
        <location evidence="1">Membrane</location>
        <topology evidence="1">Multi-pass membrane protein</topology>
    </subcellularLocation>
</comment>
<organism evidence="14 15">
    <name type="scientific">Tenebrio molitor</name>
    <name type="common">Yellow mealworm beetle</name>
    <dbReference type="NCBI Taxonomy" id="7067"/>
    <lineage>
        <taxon>Eukaryota</taxon>
        <taxon>Metazoa</taxon>
        <taxon>Ecdysozoa</taxon>
        <taxon>Arthropoda</taxon>
        <taxon>Hexapoda</taxon>
        <taxon>Insecta</taxon>
        <taxon>Pterygota</taxon>
        <taxon>Neoptera</taxon>
        <taxon>Endopterygota</taxon>
        <taxon>Coleoptera</taxon>
        <taxon>Polyphaga</taxon>
        <taxon>Cucujiformia</taxon>
        <taxon>Tenebrionidae</taxon>
        <taxon>Tenebrio</taxon>
    </lineage>
</organism>
<keyword evidence="6 12" id="KW-1133">Transmembrane helix</keyword>
<protein>
    <recommendedName>
        <fullName evidence="11">Putative inorganic phosphate cotransporter</fullName>
    </recommendedName>
</protein>
<feature type="transmembrane region" description="Helical" evidence="12">
    <location>
        <begin position="249"/>
        <end position="274"/>
    </location>
</feature>
<feature type="transmembrane region" description="Helical" evidence="12">
    <location>
        <begin position="164"/>
        <end position="188"/>
    </location>
</feature>
<keyword evidence="4 12" id="KW-0812">Transmembrane</keyword>
<dbReference type="InterPro" id="IPR050382">
    <property type="entry name" value="MFS_Na/Anion_cotransporter"/>
</dbReference>
<dbReference type="GO" id="GO:0006820">
    <property type="term" value="P:monoatomic anion transport"/>
    <property type="evidence" value="ECO:0007669"/>
    <property type="project" value="TreeGrafter"/>
</dbReference>
<evidence type="ECO:0000259" key="13">
    <source>
        <dbReference type="PROSITE" id="PS50850"/>
    </source>
</evidence>
<feature type="domain" description="Major facilitator superfamily (MFS) profile" evidence="13">
    <location>
        <begin position="26"/>
        <end position="427"/>
    </location>
</feature>
<dbReference type="PANTHER" id="PTHR11662">
    <property type="entry name" value="SOLUTE CARRIER FAMILY 17"/>
    <property type="match status" value="1"/>
</dbReference>
<keyword evidence="15" id="KW-1185">Reference proteome</keyword>
<dbReference type="InterPro" id="IPR036259">
    <property type="entry name" value="MFS_trans_sf"/>
</dbReference>
<keyword evidence="9" id="KW-0406">Ion transport</keyword>
<keyword evidence="8 12" id="KW-0472">Membrane</keyword>
<evidence type="ECO:0000313" key="14">
    <source>
        <dbReference type="EMBL" id="KAH0822486.1"/>
    </source>
</evidence>
<evidence type="ECO:0000256" key="4">
    <source>
        <dbReference type="ARBA" id="ARBA00022692"/>
    </source>
</evidence>
<sequence length="427" mass="45767">MSDVNVSIPEDVQTFRMKKLGVRHFQILLMFFTLLIINGHRVMLSVAIIAMTAETPPDPSISTYPNWTNTDTMLSSFFWGYLVPQVGAAQLGEHFGPKWFLFGTMIIGSIFNMLVPTMAASLGPTGVIICRVVQGLNQGFLFPSMHILISRWTPLYERSTMSSVVYGGANLGNVVSMIVTGAICGSSLGWTAAFYIYGGCGIAWAILFAILAENSPSSHKKISAEEKRYIESSNSISHMKKKVPTPWRAIATSLPVWSVVITTCAQAWGGYTLLTEIPTYMSSIMNFDIKSNSQLSALPFCVLFVITVGGAPIADRLISSKTLTIGTTRKLFNLAGTLLPAAALLGLGFVDSSQKDLTLVLLVVAVGAGGFCNSGSVVNLIDLAPNHAGTLQGISNGSSTICSILGPLSVQFFGNDKVQSDHFPTAS</sequence>
<evidence type="ECO:0000256" key="9">
    <source>
        <dbReference type="ARBA" id="ARBA00023201"/>
    </source>
</evidence>
<comment type="function">
    <text evidence="10">May be an inorganic phosphate cotransporter.</text>
</comment>
<evidence type="ECO:0000256" key="7">
    <source>
        <dbReference type="ARBA" id="ARBA00023053"/>
    </source>
</evidence>
<feature type="transmembrane region" description="Helical" evidence="12">
    <location>
        <begin position="27"/>
        <end position="53"/>
    </location>
</feature>
<name>A0A8J6LR30_TENMO</name>
<dbReference type="Gene3D" id="1.20.1250.20">
    <property type="entry name" value="MFS general substrate transporter like domains"/>
    <property type="match status" value="2"/>
</dbReference>
<evidence type="ECO:0000256" key="11">
    <source>
        <dbReference type="ARBA" id="ARBA00068450"/>
    </source>
</evidence>
<reference evidence="14" key="2">
    <citation type="submission" date="2021-08" db="EMBL/GenBank/DDBJ databases">
        <authorList>
            <person name="Eriksson T."/>
        </authorList>
    </citation>
    <scope>NUCLEOTIDE SEQUENCE</scope>
    <source>
        <strain evidence="14">Stoneville</strain>
        <tissue evidence="14">Whole head</tissue>
    </source>
</reference>
<feature type="transmembrane region" description="Helical" evidence="12">
    <location>
        <begin position="331"/>
        <end position="351"/>
    </location>
</feature>
<dbReference type="InterPro" id="IPR020846">
    <property type="entry name" value="MFS_dom"/>
</dbReference>
<dbReference type="GO" id="GO:0015293">
    <property type="term" value="F:symporter activity"/>
    <property type="evidence" value="ECO:0007669"/>
    <property type="project" value="UniProtKB-KW"/>
</dbReference>
<gene>
    <name evidence="14" type="ORF">GEV33_000305</name>
</gene>
<evidence type="ECO:0000256" key="1">
    <source>
        <dbReference type="ARBA" id="ARBA00004141"/>
    </source>
</evidence>
<keyword evidence="3" id="KW-0813">Transport</keyword>
<proteinExistence type="inferred from homology"/>
<comment type="similarity">
    <text evidence="2">Belongs to the major facilitator superfamily. Sodium/anion cotransporter family.</text>
</comment>
<comment type="caution">
    <text evidence="14">The sequence shown here is derived from an EMBL/GenBank/DDBJ whole genome shotgun (WGS) entry which is preliminary data.</text>
</comment>
<dbReference type="GO" id="GO:0006814">
    <property type="term" value="P:sodium ion transport"/>
    <property type="evidence" value="ECO:0007669"/>
    <property type="project" value="UniProtKB-KW"/>
</dbReference>
<dbReference type="EMBL" id="JABDTM020001832">
    <property type="protein sequence ID" value="KAH0822486.1"/>
    <property type="molecule type" value="Genomic_DNA"/>
</dbReference>
<keyword evidence="9" id="KW-0739">Sodium transport</keyword>
<evidence type="ECO:0000256" key="8">
    <source>
        <dbReference type="ARBA" id="ARBA00023136"/>
    </source>
</evidence>
<dbReference type="PANTHER" id="PTHR11662:SF280">
    <property type="entry name" value="FI21844P1-RELATED"/>
    <property type="match status" value="1"/>
</dbReference>
<dbReference type="AlphaFoldDB" id="A0A8J6LR30"/>
<accession>A0A8J6LR30</accession>
<evidence type="ECO:0000256" key="2">
    <source>
        <dbReference type="ARBA" id="ARBA00008586"/>
    </source>
</evidence>
<feature type="transmembrane region" description="Helical" evidence="12">
    <location>
        <begin position="357"/>
        <end position="381"/>
    </location>
</feature>
<dbReference type="PROSITE" id="PS50850">
    <property type="entry name" value="MFS"/>
    <property type="match status" value="1"/>
</dbReference>
<keyword evidence="5" id="KW-0769">Symport</keyword>
<evidence type="ECO:0000256" key="12">
    <source>
        <dbReference type="SAM" id="Phobius"/>
    </source>
</evidence>